<feature type="short sequence motif" description="'KMSKS' region" evidence="8">
    <location>
        <begin position="208"/>
        <end position="212"/>
    </location>
</feature>
<dbReference type="PANTHER" id="PTHR43766">
    <property type="entry name" value="TRYPTOPHAN--TRNA LIGASE, MITOCHONDRIAL"/>
    <property type="match status" value="1"/>
</dbReference>
<dbReference type="InterPro" id="IPR001412">
    <property type="entry name" value="aa-tRNA-synth_I_CS"/>
</dbReference>
<dbReference type="AlphaFoldDB" id="A0A073B4G7"/>
<proteinExistence type="inferred from homology"/>
<dbReference type="SUPFAM" id="SSF52374">
    <property type="entry name" value="Nucleotidylyl transferase"/>
    <property type="match status" value="1"/>
</dbReference>
<dbReference type="InterPro" id="IPR002306">
    <property type="entry name" value="Trp-tRNA-ligase"/>
</dbReference>
<feature type="binding site" evidence="8">
    <location>
        <position position="199"/>
    </location>
    <ligand>
        <name>ATP</name>
        <dbReference type="ChEBI" id="CHEBI:30616"/>
    </ligand>
</feature>
<protein>
    <recommendedName>
        <fullName evidence="8">Tryptophan--tRNA ligase</fullName>
        <ecNumber evidence="8">6.1.1.2</ecNumber>
    </recommendedName>
    <alternativeName>
        <fullName evidence="8">Tryptophanyl-tRNA synthetase</fullName>
        <shortName evidence="8">TrpRS</shortName>
    </alternativeName>
</protein>
<dbReference type="STRING" id="28042.GU90_00455"/>
<keyword evidence="5 8" id="KW-0648">Protein biosynthesis</keyword>
<reference evidence="10 11" key="1">
    <citation type="submission" date="2014-06" db="EMBL/GenBank/DDBJ databases">
        <title>Saccharopolyspora rectivirgula DSM-43113 Genome sequencing.</title>
        <authorList>
            <person name="Barrera C."/>
            <person name="Millon L."/>
            <person name="Rognon B."/>
            <person name="Zaugg C."/>
            <person name="Monod M."/>
        </authorList>
    </citation>
    <scope>NUCLEOTIDE SEQUENCE [LARGE SCALE GENOMIC DNA]</scope>
    <source>
        <strain evidence="10 11">DSM 43113</strain>
    </source>
</reference>
<keyword evidence="2 8" id="KW-0436">Ligase</keyword>
<dbReference type="EMBL" id="JNVU01000002">
    <property type="protein sequence ID" value="KEI46157.1"/>
    <property type="molecule type" value="Genomic_DNA"/>
</dbReference>
<dbReference type="GO" id="GO:0005524">
    <property type="term" value="F:ATP binding"/>
    <property type="evidence" value="ECO:0007669"/>
    <property type="project" value="UniProtKB-UniRule"/>
</dbReference>
<dbReference type="FunFam" id="1.10.240.10:FF:000002">
    <property type="entry name" value="Tryptophan--tRNA ligase"/>
    <property type="match status" value="1"/>
</dbReference>
<comment type="caution">
    <text evidence="8">Lacks conserved residue(s) required for the propagation of feature annotation.</text>
</comment>
<evidence type="ECO:0000256" key="3">
    <source>
        <dbReference type="ARBA" id="ARBA00022741"/>
    </source>
</evidence>
<dbReference type="EC" id="6.1.1.2" evidence="8"/>
<feature type="binding site" evidence="8">
    <location>
        <begin position="31"/>
        <end position="32"/>
    </location>
    <ligand>
        <name>ATP</name>
        <dbReference type="ChEBI" id="CHEBI:30616"/>
    </ligand>
</feature>
<dbReference type="GO" id="GO:0004830">
    <property type="term" value="F:tryptophan-tRNA ligase activity"/>
    <property type="evidence" value="ECO:0007669"/>
    <property type="project" value="UniProtKB-UniRule"/>
</dbReference>
<dbReference type="eggNOG" id="COG0180">
    <property type="taxonomic scope" value="Bacteria"/>
</dbReference>
<evidence type="ECO:0000256" key="2">
    <source>
        <dbReference type="ARBA" id="ARBA00022598"/>
    </source>
</evidence>
<comment type="function">
    <text evidence="8">Catalyzes the attachment of tryptophan to tRNA(Trp).</text>
</comment>
<keyword evidence="8" id="KW-0963">Cytoplasm</keyword>
<comment type="subunit">
    <text evidence="8">Homodimer.</text>
</comment>
<dbReference type="InterPro" id="IPR002305">
    <property type="entry name" value="aa-tRNA-synth_Ic"/>
</dbReference>
<comment type="caution">
    <text evidence="10">The sequence shown here is derived from an EMBL/GenBank/DDBJ whole genome shotgun (WGS) entry which is preliminary data.</text>
</comment>
<keyword evidence="11" id="KW-1185">Reference proteome</keyword>
<dbReference type="GO" id="GO:0006436">
    <property type="term" value="P:tryptophanyl-tRNA aminoacylation"/>
    <property type="evidence" value="ECO:0007669"/>
    <property type="project" value="UniProtKB-UniRule"/>
</dbReference>
<evidence type="ECO:0000256" key="5">
    <source>
        <dbReference type="ARBA" id="ARBA00022917"/>
    </source>
</evidence>
<feature type="binding site" evidence="8">
    <location>
        <begin position="208"/>
        <end position="212"/>
    </location>
    <ligand>
        <name>ATP</name>
        <dbReference type="ChEBI" id="CHEBI:30616"/>
    </ligand>
</feature>
<dbReference type="PANTHER" id="PTHR43766:SF1">
    <property type="entry name" value="TRYPTOPHAN--TRNA LIGASE, MITOCHONDRIAL"/>
    <property type="match status" value="1"/>
</dbReference>
<sequence length="344" mass="38560">MSNAPETSEKPAARPRVFSGIQPTADSFHLGNYLGALREWVVMQDDYEAFYCVVNLHAITVQQNPEDLLKRTRLSAAQLLALGIDPDRSALFVQSHVPEHSQLSWVLECLTGYGEASRMTQFKDKAARQEEEHVSVGLFTYPALMAADILLYHTDVVPVGDDQRQHLELTRNLAQRFNSRFGETFKVPTAHIPKETARVYDLQDPTSKMSKSVPSGVVELLEDPKRLAKKIRSAVTDMEREIRYDPENKPGISNLLSIYSGLTGKTIAELETEYDGKGYGDLKKDLGEVVVEFVTPIQQKVQEFLDDPAELDKVLQRGAERARQVAADTLKVVYERVGFLPPVS</sequence>
<evidence type="ECO:0000313" key="10">
    <source>
        <dbReference type="EMBL" id="KEI46157.1"/>
    </source>
</evidence>
<dbReference type="Proteomes" id="UP000031419">
    <property type="component" value="Unassembled WGS sequence"/>
</dbReference>
<dbReference type="InterPro" id="IPR024109">
    <property type="entry name" value="Trp-tRNA-ligase_bac-type"/>
</dbReference>
<accession>A0A073B4G7</accession>
<dbReference type="GO" id="GO:0005829">
    <property type="term" value="C:cytosol"/>
    <property type="evidence" value="ECO:0007669"/>
    <property type="project" value="TreeGrafter"/>
</dbReference>
<evidence type="ECO:0000256" key="4">
    <source>
        <dbReference type="ARBA" id="ARBA00022840"/>
    </source>
</evidence>
<keyword evidence="4 8" id="KW-0067">ATP-binding</keyword>
<dbReference type="HAMAP" id="MF_00140_B">
    <property type="entry name" value="Trp_tRNA_synth_B"/>
    <property type="match status" value="1"/>
</dbReference>
<dbReference type="RefSeq" id="WP_029721603.1">
    <property type="nucleotide sequence ID" value="NZ_JNVU01000002.1"/>
</dbReference>
<dbReference type="PROSITE" id="PS00178">
    <property type="entry name" value="AA_TRNA_LIGASE_I"/>
    <property type="match status" value="1"/>
</dbReference>
<feature type="binding site" evidence="8">
    <location>
        <position position="148"/>
    </location>
    <ligand>
        <name>L-tryptophan</name>
        <dbReference type="ChEBI" id="CHEBI:57912"/>
    </ligand>
</feature>
<evidence type="ECO:0000256" key="8">
    <source>
        <dbReference type="HAMAP-Rule" id="MF_00140"/>
    </source>
</evidence>
<keyword evidence="3 8" id="KW-0547">Nucleotide-binding</keyword>
<dbReference type="NCBIfam" id="TIGR00233">
    <property type="entry name" value="trpS"/>
    <property type="match status" value="1"/>
</dbReference>
<dbReference type="Gene3D" id="3.40.50.620">
    <property type="entry name" value="HUPs"/>
    <property type="match status" value="1"/>
</dbReference>
<dbReference type="CDD" id="cd00806">
    <property type="entry name" value="TrpRS_core"/>
    <property type="match status" value="1"/>
</dbReference>
<dbReference type="PRINTS" id="PR01039">
    <property type="entry name" value="TRNASYNTHTRP"/>
</dbReference>
<evidence type="ECO:0000256" key="6">
    <source>
        <dbReference type="ARBA" id="ARBA00023146"/>
    </source>
</evidence>
<dbReference type="OrthoDB" id="9801042at2"/>
<comment type="subcellular location">
    <subcellularLocation>
        <location evidence="8">Cytoplasm</location>
    </subcellularLocation>
</comment>
<evidence type="ECO:0000256" key="7">
    <source>
        <dbReference type="ARBA" id="ARBA00049929"/>
    </source>
</evidence>
<evidence type="ECO:0000313" key="11">
    <source>
        <dbReference type="Proteomes" id="UP000031419"/>
    </source>
</evidence>
<evidence type="ECO:0000256" key="1">
    <source>
        <dbReference type="ARBA" id="ARBA00005594"/>
    </source>
</evidence>
<feature type="binding site" evidence="8">
    <location>
        <begin position="160"/>
        <end position="162"/>
    </location>
    <ligand>
        <name>ATP</name>
        <dbReference type="ChEBI" id="CHEBI:30616"/>
    </ligand>
</feature>
<name>A0A073B4G7_9PSEU</name>
<dbReference type="Pfam" id="PF00579">
    <property type="entry name" value="tRNA-synt_1b"/>
    <property type="match status" value="1"/>
</dbReference>
<dbReference type="InterPro" id="IPR050203">
    <property type="entry name" value="Trp-tRNA_synthetase"/>
</dbReference>
<gene>
    <name evidence="8" type="primary">trpS</name>
    <name evidence="10" type="ORF">GU90_00455</name>
</gene>
<dbReference type="Gene3D" id="1.10.240.10">
    <property type="entry name" value="Tyrosyl-Transfer RNA Synthetase"/>
    <property type="match status" value="1"/>
</dbReference>
<evidence type="ECO:0000256" key="9">
    <source>
        <dbReference type="RuleBase" id="RU363036"/>
    </source>
</evidence>
<keyword evidence="6 8" id="KW-0030">Aminoacyl-tRNA synthetase</keyword>
<comment type="catalytic activity">
    <reaction evidence="7 8">
        <text>tRNA(Trp) + L-tryptophan + ATP = L-tryptophyl-tRNA(Trp) + AMP + diphosphate + H(+)</text>
        <dbReference type="Rhea" id="RHEA:24080"/>
        <dbReference type="Rhea" id="RHEA-COMP:9671"/>
        <dbReference type="Rhea" id="RHEA-COMP:9705"/>
        <dbReference type="ChEBI" id="CHEBI:15378"/>
        <dbReference type="ChEBI" id="CHEBI:30616"/>
        <dbReference type="ChEBI" id="CHEBI:33019"/>
        <dbReference type="ChEBI" id="CHEBI:57912"/>
        <dbReference type="ChEBI" id="CHEBI:78442"/>
        <dbReference type="ChEBI" id="CHEBI:78535"/>
        <dbReference type="ChEBI" id="CHEBI:456215"/>
        <dbReference type="EC" id="6.1.1.2"/>
    </reaction>
</comment>
<feature type="binding site" evidence="8">
    <location>
        <begin position="22"/>
        <end position="24"/>
    </location>
    <ligand>
        <name>ATP</name>
        <dbReference type="ChEBI" id="CHEBI:30616"/>
    </ligand>
</feature>
<comment type="similarity">
    <text evidence="1 8 9">Belongs to the class-I aminoacyl-tRNA synthetase family.</text>
</comment>
<dbReference type="InterPro" id="IPR014729">
    <property type="entry name" value="Rossmann-like_a/b/a_fold"/>
</dbReference>
<organism evidence="10 11">
    <name type="scientific">Saccharopolyspora rectivirgula</name>
    <dbReference type="NCBI Taxonomy" id="28042"/>
    <lineage>
        <taxon>Bacteria</taxon>
        <taxon>Bacillati</taxon>
        <taxon>Actinomycetota</taxon>
        <taxon>Actinomycetes</taxon>
        <taxon>Pseudonocardiales</taxon>
        <taxon>Pseudonocardiaceae</taxon>
        <taxon>Saccharopolyspora</taxon>
    </lineage>
</organism>